<keyword evidence="3 7" id="KW-0812">Transmembrane</keyword>
<evidence type="ECO:0000256" key="3">
    <source>
        <dbReference type="ARBA" id="ARBA00022692"/>
    </source>
</evidence>
<evidence type="ECO:0000313" key="10">
    <source>
        <dbReference type="Proteomes" id="UP000663829"/>
    </source>
</evidence>
<dbReference type="AlphaFoldDB" id="A0A814DED1"/>
<feature type="transmembrane region" description="Helical" evidence="7">
    <location>
        <begin position="189"/>
        <end position="205"/>
    </location>
</feature>
<dbReference type="Proteomes" id="UP000663829">
    <property type="component" value="Unassembled WGS sequence"/>
</dbReference>
<evidence type="ECO:0000256" key="5">
    <source>
        <dbReference type="ARBA" id="ARBA00023136"/>
    </source>
</evidence>
<dbReference type="GO" id="GO:0003707">
    <property type="term" value="F:nuclear steroid receptor activity"/>
    <property type="evidence" value="ECO:0007669"/>
    <property type="project" value="TreeGrafter"/>
</dbReference>
<evidence type="ECO:0000256" key="6">
    <source>
        <dbReference type="PIRSR" id="PIRSR604254-1"/>
    </source>
</evidence>
<dbReference type="EMBL" id="CAJNOQ010002371">
    <property type="protein sequence ID" value="CAF0954606.1"/>
    <property type="molecule type" value="Genomic_DNA"/>
</dbReference>
<reference evidence="8" key="1">
    <citation type="submission" date="2021-02" db="EMBL/GenBank/DDBJ databases">
        <authorList>
            <person name="Nowell W R."/>
        </authorList>
    </citation>
    <scope>NUCLEOTIDE SEQUENCE</scope>
</reference>
<organism evidence="8 10">
    <name type="scientific">Didymodactylos carnosus</name>
    <dbReference type="NCBI Taxonomy" id="1234261"/>
    <lineage>
        <taxon>Eukaryota</taxon>
        <taxon>Metazoa</taxon>
        <taxon>Spiralia</taxon>
        <taxon>Gnathifera</taxon>
        <taxon>Rotifera</taxon>
        <taxon>Eurotatoria</taxon>
        <taxon>Bdelloidea</taxon>
        <taxon>Philodinida</taxon>
        <taxon>Philodinidae</taxon>
        <taxon>Didymodactylos</taxon>
    </lineage>
</organism>
<dbReference type="PANTHER" id="PTHR20855">
    <property type="entry name" value="ADIPOR/PROGESTIN RECEPTOR-RELATED"/>
    <property type="match status" value="1"/>
</dbReference>
<protein>
    <submittedName>
        <fullName evidence="8">Uncharacterized protein</fullName>
    </submittedName>
</protein>
<evidence type="ECO:0000256" key="1">
    <source>
        <dbReference type="ARBA" id="ARBA00004141"/>
    </source>
</evidence>
<evidence type="ECO:0000256" key="4">
    <source>
        <dbReference type="ARBA" id="ARBA00022989"/>
    </source>
</evidence>
<accession>A0A814DED1</accession>
<keyword evidence="4 7" id="KW-1133">Transmembrane helix</keyword>
<name>A0A814DED1_9BILA</name>
<sequence>MSYLHCSDVLDIYVEPYIHSGFRLPNQPYSYYYRSLFSLHNETLSIWIHLVGTFIIVLQTFDHILSTSSPFVISYIIYNCIGACVMLLCSAQAHLFHSRNLNDHLRSFYIDYLGINFYGFISGIVHYRFSRVDSSYELFNEPFYYLFLSCLSLYSLSIACFSSGTIFVSKLPERFHPGTFDLIGQSHHTFHGFIFLMGFFQSGATYRDMLQMKNQITTRHLLKDITYACVTLTLEILIVYTCLKLSFTRLEKHYEKDLKKLNKHFNKNNENAINDKDEQNSIKKIE</sequence>
<feature type="transmembrane region" description="Helical" evidence="7">
    <location>
        <begin position="225"/>
        <end position="243"/>
    </location>
</feature>
<dbReference type="OrthoDB" id="535992at2759"/>
<feature type="transmembrane region" description="Helical" evidence="7">
    <location>
        <begin position="144"/>
        <end position="168"/>
    </location>
</feature>
<dbReference type="EMBL" id="CAJOBC010002373">
    <property type="protein sequence ID" value="CAF3730022.1"/>
    <property type="molecule type" value="Genomic_DNA"/>
</dbReference>
<dbReference type="GO" id="GO:0005496">
    <property type="term" value="F:steroid binding"/>
    <property type="evidence" value="ECO:0007669"/>
    <property type="project" value="TreeGrafter"/>
</dbReference>
<gene>
    <name evidence="8" type="ORF">GPM918_LOCUS11430</name>
    <name evidence="9" type="ORF">SRO942_LOCUS11439</name>
</gene>
<keyword evidence="10" id="KW-1185">Reference proteome</keyword>
<dbReference type="Pfam" id="PF03006">
    <property type="entry name" value="HlyIII"/>
    <property type="match status" value="2"/>
</dbReference>
<feature type="transmembrane region" description="Helical" evidence="7">
    <location>
        <begin position="73"/>
        <end position="96"/>
    </location>
</feature>
<dbReference type="InterPro" id="IPR004254">
    <property type="entry name" value="AdipoR/HlyIII-related"/>
</dbReference>
<evidence type="ECO:0000313" key="8">
    <source>
        <dbReference type="EMBL" id="CAF0954606.1"/>
    </source>
</evidence>
<dbReference type="GO" id="GO:0005886">
    <property type="term" value="C:plasma membrane"/>
    <property type="evidence" value="ECO:0007669"/>
    <property type="project" value="TreeGrafter"/>
</dbReference>
<feature type="binding site" evidence="6">
    <location>
        <position position="94"/>
    </location>
    <ligand>
        <name>Zn(2+)</name>
        <dbReference type="ChEBI" id="CHEBI:29105"/>
    </ligand>
</feature>
<dbReference type="Proteomes" id="UP000681722">
    <property type="component" value="Unassembled WGS sequence"/>
</dbReference>
<evidence type="ECO:0000313" key="9">
    <source>
        <dbReference type="EMBL" id="CAF3730022.1"/>
    </source>
</evidence>
<keyword evidence="5 7" id="KW-0472">Membrane</keyword>
<comment type="similarity">
    <text evidence="2">Belongs to the ADIPOR family.</text>
</comment>
<feature type="transmembrane region" description="Helical" evidence="7">
    <location>
        <begin position="44"/>
        <end position="61"/>
    </location>
</feature>
<comment type="caution">
    <text evidence="8">The sequence shown here is derived from an EMBL/GenBank/DDBJ whole genome shotgun (WGS) entry which is preliminary data.</text>
</comment>
<dbReference type="GO" id="GO:0046872">
    <property type="term" value="F:metal ion binding"/>
    <property type="evidence" value="ECO:0007669"/>
    <property type="project" value="UniProtKB-KW"/>
</dbReference>
<dbReference type="PANTHER" id="PTHR20855:SF92">
    <property type="entry name" value="PROGESTIN AND ADIPOQ RECEPTOR FAMILY MEMBER 3-LIKE"/>
    <property type="match status" value="1"/>
</dbReference>
<evidence type="ECO:0000256" key="2">
    <source>
        <dbReference type="ARBA" id="ARBA00007018"/>
    </source>
</evidence>
<proteinExistence type="inferred from homology"/>
<keyword evidence="6" id="KW-0862">Zinc</keyword>
<comment type="subcellular location">
    <subcellularLocation>
        <location evidence="1">Membrane</location>
        <topology evidence="1">Multi-pass membrane protein</topology>
    </subcellularLocation>
</comment>
<evidence type="ECO:0000256" key="7">
    <source>
        <dbReference type="SAM" id="Phobius"/>
    </source>
</evidence>
<keyword evidence="6" id="KW-0479">Metal-binding</keyword>
<feature type="transmembrane region" description="Helical" evidence="7">
    <location>
        <begin position="108"/>
        <end position="129"/>
    </location>
</feature>